<dbReference type="InterPro" id="IPR035900">
    <property type="entry name" value="Colicin_E_sf"/>
</dbReference>
<comment type="caution">
    <text evidence="1">The sequence shown here is derived from an EMBL/GenBank/DDBJ whole genome shotgun (WGS) entry which is preliminary data.</text>
</comment>
<dbReference type="PATRIC" id="fig|66876.3.peg.8633"/>
<gene>
    <name evidence="1" type="ORF">ADL29_39330</name>
</gene>
<organism evidence="1 2">
    <name type="scientific">Streptomyces chattanoogensis</name>
    <dbReference type="NCBI Taxonomy" id="66876"/>
    <lineage>
        <taxon>Bacteria</taxon>
        <taxon>Bacillati</taxon>
        <taxon>Actinomycetota</taxon>
        <taxon>Actinomycetes</taxon>
        <taxon>Kitasatosporales</taxon>
        <taxon>Streptomycetaceae</taxon>
        <taxon>Streptomyces</taxon>
    </lineage>
</organism>
<dbReference type="AlphaFoldDB" id="A0A0N0XPY2"/>
<dbReference type="SUPFAM" id="SSF47345">
    <property type="entry name" value="Colicin E immunity proteins"/>
    <property type="match status" value="1"/>
</dbReference>
<dbReference type="Proteomes" id="UP000037982">
    <property type="component" value="Unassembled WGS sequence"/>
</dbReference>
<dbReference type="EMBL" id="LGKG01000207">
    <property type="protein sequence ID" value="KPC58636.1"/>
    <property type="molecule type" value="Genomic_DNA"/>
</dbReference>
<keyword evidence="2" id="KW-1185">Reference proteome</keyword>
<name>A0A0N0XPY2_9ACTN</name>
<evidence type="ECO:0000313" key="1">
    <source>
        <dbReference type="EMBL" id="KPC58636.1"/>
    </source>
</evidence>
<sequence length="154" mass="16908">MRAVDLRPELLPPPVSRQRLDELSREIERIAGLVAEGSDGADEAVRAFNAMTGHAYAALDFAAYDAGRSLGEVAREAARPARPRVPDITRDELVEIVRRLLAADPESDYYVRLLDANVPHPRASDLVFHPSNGLRNASGEDIVDAALRYRPIAL</sequence>
<reference evidence="2" key="1">
    <citation type="submission" date="2015-07" db="EMBL/GenBank/DDBJ databases">
        <authorList>
            <person name="Ju K.-S."/>
            <person name="Doroghazi J.R."/>
            <person name="Metcalf W.W."/>
        </authorList>
    </citation>
    <scope>NUCLEOTIDE SEQUENCE [LARGE SCALE GENOMIC DNA]</scope>
    <source>
        <strain evidence="2">NRRL ISP-5002</strain>
    </source>
</reference>
<proteinExistence type="predicted"/>
<evidence type="ECO:0000313" key="2">
    <source>
        <dbReference type="Proteomes" id="UP000037982"/>
    </source>
</evidence>
<protein>
    <submittedName>
        <fullName evidence="1">Uncharacterized protein</fullName>
    </submittedName>
</protein>
<accession>A0A0N0XPY2</accession>
<dbReference type="Gene3D" id="1.10.1200.20">
    <property type="entry name" value="Colicin E immunity protein"/>
    <property type="match status" value="1"/>
</dbReference>